<evidence type="ECO:0000256" key="9">
    <source>
        <dbReference type="HAMAP-Rule" id="MF_00087"/>
    </source>
</evidence>
<dbReference type="GO" id="GO:0008883">
    <property type="term" value="F:glutamyl-tRNA reductase activity"/>
    <property type="evidence" value="ECO:0007669"/>
    <property type="project" value="UniProtKB-UniRule"/>
</dbReference>
<dbReference type="Pfam" id="PF05201">
    <property type="entry name" value="GlutR_N"/>
    <property type="match status" value="1"/>
</dbReference>
<evidence type="ECO:0000313" key="18">
    <source>
        <dbReference type="EMBL" id="RFA39434.1"/>
    </source>
</evidence>
<evidence type="ECO:0000256" key="12">
    <source>
        <dbReference type="PIRSR" id="PIRSR000445-3"/>
    </source>
</evidence>
<evidence type="ECO:0000256" key="10">
    <source>
        <dbReference type="PIRSR" id="PIRSR000445-1"/>
    </source>
</evidence>
<keyword evidence="4 9" id="KW-0521">NADP</keyword>
<feature type="domain" description="Quinate/shikimate 5-dehydrogenase/glutamyl-tRNA reductase" evidence="16">
    <location>
        <begin position="171"/>
        <end position="305"/>
    </location>
</feature>
<keyword evidence="6 9" id="KW-0627">Porphyrin biosynthesis</keyword>
<evidence type="ECO:0000259" key="17">
    <source>
        <dbReference type="Pfam" id="PF05201"/>
    </source>
</evidence>
<feature type="binding site" evidence="9 11">
    <location>
        <position position="119"/>
    </location>
    <ligand>
        <name>substrate</name>
    </ligand>
</feature>
<dbReference type="FunFam" id="3.30.460.30:FF:000001">
    <property type="entry name" value="Glutamyl-tRNA reductase"/>
    <property type="match status" value="1"/>
</dbReference>
<dbReference type="GO" id="GO:0019353">
    <property type="term" value="P:protoporphyrinogen IX biosynthetic process from glutamate"/>
    <property type="evidence" value="ECO:0007669"/>
    <property type="project" value="TreeGrafter"/>
</dbReference>
<dbReference type="HAMAP" id="MF_00087">
    <property type="entry name" value="Glu_tRNA_reductase"/>
    <property type="match status" value="1"/>
</dbReference>
<dbReference type="Proteomes" id="UP000256763">
    <property type="component" value="Unassembled WGS sequence"/>
</dbReference>
<evidence type="ECO:0000256" key="14">
    <source>
        <dbReference type="RuleBase" id="RU000584"/>
    </source>
</evidence>
<evidence type="ECO:0000256" key="7">
    <source>
        <dbReference type="ARBA" id="ARBA00047464"/>
    </source>
</evidence>
<dbReference type="AlphaFoldDB" id="A0A3E0X3Z6"/>
<dbReference type="InterPro" id="IPR036291">
    <property type="entry name" value="NAD(P)-bd_dom_sf"/>
</dbReference>
<dbReference type="Pfam" id="PF01488">
    <property type="entry name" value="Shikimate_DH"/>
    <property type="match status" value="1"/>
</dbReference>
<evidence type="ECO:0000259" key="16">
    <source>
        <dbReference type="Pfam" id="PF01488"/>
    </source>
</evidence>
<dbReference type="InterPro" id="IPR000343">
    <property type="entry name" value="4pyrrol_synth_GluRdtase"/>
</dbReference>
<dbReference type="InterPro" id="IPR015896">
    <property type="entry name" value="4pyrrol_synth_GluRdtase_dimer"/>
</dbReference>
<protein>
    <recommendedName>
        <fullName evidence="8 9">Glutamyl-tRNA reductase</fullName>
        <shortName evidence="9">GluTR</shortName>
        <ecNumber evidence="3 9">1.2.1.70</ecNumber>
    </recommendedName>
</protein>
<keyword evidence="19" id="KW-1185">Reference proteome</keyword>
<dbReference type="RefSeq" id="WP_116300612.1">
    <property type="nucleotide sequence ID" value="NZ_NFZW01000001.1"/>
</dbReference>
<dbReference type="EC" id="1.2.1.70" evidence="3 9"/>
<evidence type="ECO:0000256" key="13">
    <source>
        <dbReference type="PIRSR" id="PIRSR000445-4"/>
    </source>
</evidence>
<dbReference type="UniPathway" id="UPA00251">
    <property type="reaction ID" value="UER00316"/>
</dbReference>
<dbReference type="NCBIfam" id="TIGR01035">
    <property type="entry name" value="hemA"/>
    <property type="match status" value="1"/>
</dbReference>
<feature type="binding site" evidence="9 12">
    <location>
        <begin position="188"/>
        <end position="193"/>
    </location>
    <ligand>
        <name>NADP(+)</name>
        <dbReference type="ChEBI" id="CHEBI:58349"/>
    </ligand>
</feature>
<dbReference type="InterPro" id="IPR036453">
    <property type="entry name" value="GluRdtase_dimer_dom_sf"/>
</dbReference>
<dbReference type="PIRSF" id="PIRSF000445">
    <property type="entry name" value="4pyrrol_synth_GluRdtase"/>
    <property type="match status" value="1"/>
</dbReference>
<keyword evidence="5 9" id="KW-0560">Oxidoreductase</keyword>
<dbReference type="Gene3D" id="3.40.50.720">
    <property type="entry name" value="NAD(P)-binding Rossmann-like Domain"/>
    <property type="match status" value="1"/>
</dbReference>
<feature type="domain" description="Tetrapyrrole biosynthesis glutamyl-tRNA reductase dimerisation" evidence="15">
    <location>
        <begin position="319"/>
        <end position="415"/>
    </location>
</feature>
<name>A0A3E0X3Z6_9GAMM</name>
<evidence type="ECO:0000256" key="5">
    <source>
        <dbReference type="ARBA" id="ARBA00023002"/>
    </source>
</evidence>
<comment type="pathway">
    <text evidence="1 9 14">Porphyrin-containing compound metabolism; protoporphyrin-IX biosynthesis; 5-aminolevulinate from L-glutamyl-tRNA(Glu): step 1/2.</text>
</comment>
<dbReference type="FunFam" id="3.40.50.720:FF:000031">
    <property type="entry name" value="Glutamyl-tRNA reductase"/>
    <property type="match status" value="1"/>
</dbReference>
<feature type="binding site" evidence="9 11">
    <location>
        <begin position="49"/>
        <end position="52"/>
    </location>
    <ligand>
        <name>substrate</name>
    </ligand>
</feature>
<evidence type="ECO:0000256" key="8">
    <source>
        <dbReference type="ARBA" id="ARBA00068659"/>
    </source>
</evidence>
<proteinExistence type="inferred from homology"/>
<accession>A0A3E0X3Z6</accession>
<comment type="similarity">
    <text evidence="2 9 14">Belongs to the glutamyl-tRNA reductase family.</text>
</comment>
<evidence type="ECO:0000313" key="19">
    <source>
        <dbReference type="Proteomes" id="UP000256763"/>
    </source>
</evidence>
<evidence type="ECO:0000256" key="4">
    <source>
        <dbReference type="ARBA" id="ARBA00022857"/>
    </source>
</evidence>
<dbReference type="InterPro" id="IPR006151">
    <property type="entry name" value="Shikm_DH/Glu-tRNA_Rdtase"/>
</dbReference>
<feature type="binding site" evidence="9 11">
    <location>
        <position position="108"/>
    </location>
    <ligand>
        <name>substrate</name>
    </ligand>
</feature>
<feature type="domain" description="Glutamyl-tRNA reductase N-terminal" evidence="17">
    <location>
        <begin position="6"/>
        <end position="155"/>
    </location>
</feature>
<dbReference type="SUPFAM" id="SSF51735">
    <property type="entry name" value="NAD(P)-binding Rossmann-fold domains"/>
    <property type="match status" value="1"/>
</dbReference>
<evidence type="ECO:0000256" key="3">
    <source>
        <dbReference type="ARBA" id="ARBA00012970"/>
    </source>
</evidence>
<organism evidence="18 19">
    <name type="scientific">Alkalilimnicola ehrlichii</name>
    <dbReference type="NCBI Taxonomy" id="351052"/>
    <lineage>
        <taxon>Bacteria</taxon>
        <taxon>Pseudomonadati</taxon>
        <taxon>Pseudomonadota</taxon>
        <taxon>Gammaproteobacteria</taxon>
        <taxon>Chromatiales</taxon>
        <taxon>Ectothiorhodospiraceae</taxon>
        <taxon>Alkalilimnicola</taxon>
    </lineage>
</organism>
<comment type="function">
    <text evidence="9">Catalyzes the NADPH-dependent reduction of glutamyl-tRNA(Glu) to glutamate 1-semialdehyde (GSA).</text>
</comment>
<comment type="domain">
    <text evidence="9">Possesses an unusual extended V-shaped dimeric structure with each monomer consisting of three distinct domains arranged along a curved 'spinal' alpha-helix. The N-terminal catalytic domain specifically recognizes the glutamate moiety of the substrate. The second domain is the NADPH-binding domain, and the third C-terminal domain is responsible for dimerization.</text>
</comment>
<feature type="active site" description="Nucleophile" evidence="9 10">
    <location>
        <position position="50"/>
    </location>
</feature>
<dbReference type="OrthoDB" id="110209at2"/>
<sequence length="424" mass="46703">MPLFTVGLSHNTAPLEVRERMVFSMETLPASLRELKEQLGVSEAVVISTCNRTELYVSLANTPDQDALIRWFCQHKGIRFEKLKPHLFCYQGGEALRHLLRVCAGLDSMILGEPQILGQAKLAYNCAVSGGTLGHLLDRAFQHAFAVAKQVRTQTAIGANPVSVAFAAVSLARQIFGELNRSTALLIGAGETIELTARHLRQQGVGHMLVANRTLERAQSVAAPHDAEAITLSEIPGHLHRSDIIIASTASPLPIIGKGSVERALKQRKHRPIFMVDMAVPRDIEAEVGKLNDAYLYTVDDLREVIEDNLRSRQAAAEQAEEIVAEQVEQFMGWVRSLEAVPPIKQLRSRAERQRDELLARAQRRLEAGDDAVEVLQYLAHTLTNTLLHAPTKGLREIAATGDDNGIKAAKRLLDISDEDELTP</sequence>
<dbReference type="SUPFAM" id="SSF69075">
    <property type="entry name" value="Glutamyl tRNA-reductase dimerization domain"/>
    <property type="match status" value="1"/>
</dbReference>
<dbReference type="InterPro" id="IPR015895">
    <property type="entry name" value="4pyrrol_synth_GluRdtase_N"/>
</dbReference>
<reference evidence="19" key="1">
    <citation type="submission" date="2017-05" db="EMBL/GenBank/DDBJ databases">
        <authorList>
            <person name="Sharma S."/>
            <person name="Sidhu C."/>
            <person name="Pinnaka A.K."/>
        </authorList>
    </citation>
    <scope>NUCLEOTIDE SEQUENCE [LARGE SCALE GENOMIC DNA]</scope>
    <source>
        <strain evidence="19">AK93</strain>
    </source>
</reference>
<feature type="site" description="Important for activity" evidence="9 13">
    <location>
        <position position="98"/>
    </location>
</feature>
<evidence type="ECO:0000256" key="11">
    <source>
        <dbReference type="PIRSR" id="PIRSR000445-2"/>
    </source>
</evidence>
<comment type="caution">
    <text evidence="18">The sequence shown here is derived from an EMBL/GenBank/DDBJ whole genome shotgun (WGS) entry which is preliminary data.</text>
</comment>
<dbReference type="PANTHER" id="PTHR43013">
    <property type="entry name" value="GLUTAMYL-TRNA REDUCTASE"/>
    <property type="match status" value="1"/>
</dbReference>
<comment type="subunit">
    <text evidence="9">Homodimer.</text>
</comment>
<gene>
    <name evidence="9" type="primary">hemA</name>
    <name evidence="18" type="ORF">CAL65_01140</name>
</gene>
<dbReference type="Pfam" id="PF00745">
    <property type="entry name" value="GlutR_dimer"/>
    <property type="match status" value="1"/>
</dbReference>
<dbReference type="InterPro" id="IPR036343">
    <property type="entry name" value="GluRdtase_N_sf"/>
</dbReference>
<evidence type="ECO:0000256" key="1">
    <source>
        <dbReference type="ARBA" id="ARBA00005059"/>
    </source>
</evidence>
<comment type="catalytic activity">
    <reaction evidence="7 9 14">
        <text>(S)-4-amino-5-oxopentanoate + tRNA(Glu) + NADP(+) = L-glutamyl-tRNA(Glu) + NADPH + H(+)</text>
        <dbReference type="Rhea" id="RHEA:12344"/>
        <dbReference type="Rhea" id="RHEA-COMP:9663"/>
        <dbReference type="Rhea" id="RHEA-COMP:9680"/>
        <dbReference type="ChEBI" id="CHEBI:15378"/>
        <dbReference type="ChEBI" id="CHEBI:57501"/>
        <dbReference type="ChEBI" id="CHEBI:57783"/>
        <dbReference type="ChEBI" id="CHEBI:58349"/>
        <dbReference type="ChEBI" id="CHEBI:78442"/>
        <dbReference type="ChEBI" id="CHEBI:78520"/>
        <dbReference type="EC" id="1.2.1.70"/>
    </reaction>
</comment>
<comment type="miscellaneous">
    <text evidence="9">During catalysis, the active site Cys acts as a nucleophile attacking the alpha-carbonyl group of tRNA-bound glutamate with the formation of a thioester intermediate between enzyme and glutamate, and the concomitant release of tRNA(Glu). The thioester intermediate is finally reduced by direct hydride transfer from NADPH, to form the product GSA.</text>
</comment>
<dbReference type="Gene3D" id="3.30.460.30">
    <property type="entry name" value="Glutamyl-tRNA reductase, N-terminal domain"/>
    <property type="match status" value="1"/>
</dbReference>
<dbReference type="EMBL" id="NFZW01000001">
    <property type="protein sequence ID" value="RFA39434.1"/>
    <property type="molecule type" value="Genomic_DNA"/>
</dbReference>
<feature type="binding site" evidence="9 11">
    <location>
        <begin position="113"/>
        <end position="115"/>
    </location>
    <ligand>
        <name>substrate</name>
    </ligand>
</feature>
<evidence type="ECO:0000256" key="2">
    <source>
        <dbReference type="ARBA" id="ARBA00005916"/>
    </source>
</evidence>
<evidence type="ECO:0000256" key="6">
    <source>
        <dbReference type="ARBA" id="ARBA00023244"/>
    </source>
</evidence>
<dbReference type="GO" id="GO:0050661">
    <property type="term" value="F:NADP binding"/>
    <property type="evidence" value="ECO:0007669"/>
    <property type="project" value="InterPro"/>
</dbReference>
<dbReference type="CDD" id="cd05213">
    <property type="entry name" value="NAD_bind_Glutamyl_tRNA_reduct"/>
    <property type="match status" value="1"/>
</dbReference>
<dbReference type="PANTHER" id="PTHR43013:SF1">
    <property type="entry name" value="GLUTAMYL-TRNA REDUCTASE"/>
    <property type="match status" value="1"/>
</dbReference>
<dbReference type="SUPFAM" id="SSF69742">
    <property type="entry name" value="Glutamyl tRNA-reductase catalytic, N-terminal domain"/>
    <property type="match status" value="1"/>
</dbReference>
<evidence type="ECO:0000259" key="15">
    <source>
        <dbReference type="Pfam" id="PF00745"/>
    </source>
</evidence>